<name>A0A0D2F0Z7_9EURO</name>
<evidence type="ECO:0000256" key="7">
    <source>
        <dbReference type="ARBA" id="ARBA00072506"/>
    </source>
</evidence>
<sequence length="342" mass="37107">MAYNGYNGYGEEMDGVETSGPKVTVREVEQDRCDFVLQSCSLALANSLRRAMLAEIPTIAIDLVDITTNSSVLPDEYLAHRLGLVPLFSKGVAEKLRYTRECDCDDHCEYCSVELKLHVKCTRPGTMMVYARDLTVVPTMRPDGMPASLRSDGIGSPVIRDGNGDGPLIAKLRQGQEIELKCIAKKGIAKEHAKWAPTSALGFEYDPNNKLRHVDYWYETDAKEEWPVDQRNANWEGDDTAADAAFDPDAVPSAFFVDVEGVGTLEPVDIVREGIKVLQNKLADTVRVLDGVGPEVNGMNGAQSPDGYEPAPANGGYGAYGALRPGEAPYGATPYGGGYGSY</sequence>
<dbReference type="InterPro" id="IPR022842">
    <property type="entry name" value="RNAP_Rpo3/Rpb3/RPAC1"/>
</dbReference>
<dbReference type="GO" id="GO:0005665">
    <property type="term" value="C:RNA polymerase II, core complex"/>
    <property type="evidence" value="ECO:0007669"/>
    <property type="project" value="TreeGrafter"/>
</dbReference>
<dbReference type="FunFam" id="2.170.120.12:FF:000002">
    <property type="entry name" value="DNA-directed RNA polymerase II subunit RPB3"/>
    <property type="match status" value="1"/>
</dbReference>
<dbReference type="EMBL" id="KN847317">
    <property type="protein sequence ID" value="KIW60595.1"/>
    <property type="molecule type" value="Genomic_DNA"/>
</dbReference>
<dbReference type="AlphaFoldDB" id="A0A0D2F0Z7"/>
<dbReference type="Gene3D" id="3.30.1360.10">
    <property type="entry name" value="RNA polymerase, RBP11-like subunit"/>
    <property type="match status" value="1"/>
</dbReference>
<dbReference type="HOGENOM" id="CLU_038421_1_1_1"/>
<evidence type="ECO:0000313" key="9">
    <source>
        <dbReference type="EMBL" id="KIW60595.1"/>
    </source>
</evidence>
<accession>A0A0D2F0Z7</accession>
<reference evidence="9 10" key="1">
    <citation type="submission" date="2015-01" db="EMBL/GenBank/DDBJ databases">
        <title>The Genome Sequence of Exophiala xenobiotica CBS118157.</title>
        <authorList>
            <consortium name="The Broad Institute Genomics Platform"/>
            <person name="Cuomo C."/>
            <person name="de Hoog S."/>
            <person name="Gorbushina A."/>
            <person name="Stielow B."/>
            <person name="Teixiera M."/>
            <person name="Abouelleil A."/>
            <person name="Chapman S.B."/>
            <person name="Priest M."/>
            <person name="Young S.K."/>
            <person name="Wortman J."/>
            <person name="Nusbaum C."/>
            <person name="Birren B."/>
        </authorList>
    </citation>
    <scope>NUCLEOTIDE SEQUENCE [LARGE SCALE GENOMIC DNA]</scope>
    <source>
        <strain evidence="9 10">CBS 118157</strain>
    </source>
</reference>
<evidence type="ECO:0000256" key="2">
    <source>
        <dbReference type="ARBA" id="ARBA00011730"/>
    </source>
</evidence>
<dbReference type="HAMAP" id="MF_00320">
    <property type="entry name" value="RNApol_arch_Rpo3"/>
    <property type="match status" value="1"/>
</dbReference>
<evidence type="ECO:0000256" key="1">
    <source>
        <dbReference type="ARBA" id="ARBA00004123"/>
    </source>
</evidence>
<dbReference type="GO" id="GO:0003899">
    <property type="term" value="F:DNA-directed RNA polymerase activity"/>
    <property type="evidence" value="ECO:0007669"/>
    <property type="project" value="InterPro"/>
</dbReference>
<dbReference type="SUPFAM" id="SSF56553">
    <property type="entry name" value="Insert subdomain of RNA polymerase alpha subunit"/>
    <property type="match status" value="1"/>
</dbReference>
<proteinExistence type="inferred from homology"/>
<dbReference type="SMART" id="SM00662">
    <property type="entry name" value="RPOLD"/>
    <property type="match status" value="1"/>
</dbReference>
<dbReference type="SUPFAM" id="SSF55257">
    <property type="entry name" value="RBP11-like subunits of RNA polymerase"/>
    <property type="match status" value="1"/>
</dbReference>
<gene>
    <name evidence="9" type="ORF">PV05_00802</name>
</gene>
<dbReference type="OrthoDB" id="270173at2759"/>
<keyword evidence="5" id="KW-0539">Nucleus</keyword>
<evidence type="ECO:0000259" key="8">
    <source>
        <dbReference type="SMART" id="SM00662"/>
    </source>
</evidence>
<dbReference type="Pfam" id="PF01000">
    <property type="entry name" value="RNA_pol_A_bac"/>
    <property type="match status" value="1"/>
</dbReference>
<dbReference type="PROSITE" id="PS00446">
    <property type="entry name" value="RNA_POL_D_30KD"/>
    <property type="match status" value="1"/>
</dbReference>
<dbReference type="GO" id="GO:0003677">
    <property type="term" value="F:DNA binding"/>
    <property type="evidence" value="ECO:0007669"/>
    <property type="project" value="InterPro"/>
</dbReference>
<dbReference type="InterPro" id="IPR011263">
    <property type="entry name" value="DNA-dir_RNA_pol_RpoA/D/Rpb3"/>
</dbReference>
<dbReference type="InterPro" id="IPR036643">
    <property type="entry name" value="RNApol_insert_sf"/>
</dbReference>
<feature type="domain" description="DNA-directed RNA polymerase RpoA/D/Rpb3-type" evidence="8">
    <location>
        <begin position="32"/>
        <end position="288"/>
    </location>
</feature>
<keyword evidence="10" id="KW-1185">Reference proteome</keyword>
<evidence type="ECO:0000313" key="10">
    <source>
        <dbReference type="Proteomes" id="UP000054342"/>
    </source>
</evidence>
<evidence type="ECO:0000256" key="3">
    <source>
        <dbReference type="ARBA" id="ARBA00022478"/>
    </source>
</evidence>
<comment type="subunit">
    <text evidence="2">Component of the RNA polymerase II (Pol II) complex consisting of 12 subunits.</text>
</comment>
<dbReference type="Proteomes" id="UP000054342">
    <property type="component" value="Unassembled WGS sequence"/>
</dbReference>
<dbReference type="GeneID" id="25322710"/>
<dbReference type="Gene3D" id="2.170.120.12">
    <property type="entry name" value="DNA-directed RNA polymerase, insert domain"/>
    <property type="match status" value="1"/>
</dbReference>
<dbReference type="GO" id="GO:0006366">
    <property type="term" value="P:transcription by RNA polymerase II"/>
    <property type="evidence" value="ECO:0007669"/>
    <property type="project" value="TreeGrafter"/>
</dbReference>
<dbReference type="Pfam" id="PF01193">
    <property type="entry name" value="RNA_pol_L"/>
    <property type="match status" value="1"/>
</dbReference>
<dbReference type="InterPro" id="IPR050518">
    <property type="entry name" value="Rpo3/RPB3_RNA_Pol_subunit"/>
</dbReference>
<evidence type="ECO:0000256" key="4">
    <source>
        <dbReference type="ARBA" id="ARBA00023163"/>
    </source>
</evidence>
<keyword evidence="4" id="KW-0804">Transcription</keyword>
<evidence type="ECO:0000256" key="5">
    <source>
        <dbReference type="ARBA" id="ARBA00023242"/>
    </source>
</evidence>
<evidence type="ECO:0000256" key="6">
    <source>
        <dbReference type="ARBA" id="ARBA00025804"/>
    </source>
</evidence>
<dbReference type="PANTHER" id="PTHR11800">
    <property type="entry name" value="DNA-DIRECTED RNA POLYMERASE"/>
    <property type="match status" value="1"/>
</dbReference>
<dbReference type="InterPro" id="IPR036603">
    <property type="entry name" value="RBP11-like"/>
</dbReference>
<dbReference type="InterPro" id="IPR001514">
    <property type="entry name" value="DNA-dir_RNA_pol_30-40kDasu_CS"/>
</dbReference>
<comment type="similarity">
    <text evidence="6">Belongs to the archaeal Rpo3/eukaryotic RPB3 RNA polymerase subunit family.</text>
</comment>
<comment type="subcellular location">
    <subcellularLocation>
        <location evidence="1">Nucleus</location>
    </subcellularLocation>
</comment>
<organism evidence="9 10">
    <name type="scientific">Exophiala xenobiotica</name>
    <dbReference type="NCBI Taxonomy" id="348802"/>
    <lineage>
        <taxon>Eukaryota</taxon>
        <taxon>Fungi</taxon>
        <taxon>Dikarya</taxon>
        <taxon>Ascomycota</taxon>
        <taxon>Pezizomycotina</taxon>
        <taxon>Eurotiomycetes</taxon>
        <taxon>Chaetothyriomycetidae</taxon>
        <taxon>Chaetothyriales</taxon>
        <taxon>Herpotrichiellaceae</taxon>
        <taxon>Exophiala</taxon>
    </lineage>
</organism>
<keyword evidence="3" id="KW-0240">DNA-directed RNA polymerase</keyword>
<dbReference type="InterPro" id="IPR011262">
    <property type="entry name" value="DNA-dir_RNA_pol_insert"/>
</dbReference>
<dbReference type="RefSeq" id="XP_013321179.1">
    <property type="nucleotide sequence ID" value="XM_013465725.1"/>
</dbReference>
<dbReference type="PANTHER" id="PTHR11800:SF2">
    <property type="entry name" value="DNA-DIRECTED RNA POLYMERASE II SUBUNIT RPB3"/>
    <property type="match status" value="1"/>
</dbReference>
<dbReference type="GO" id="GO:0046983">
    <property type="term" value="F:protein dimerization activity"/>
    <property type="evidence" value="ECO:0007669"/>
    <property type="project" value="InterPro"/>
</dbReference>
<protein>
    <recommendedName>
        <fullName evidence="7">DNA-directed RNA polymerase II subunit RPB3</fullName>
    </recommendedName>
</protein>
<dbReference type="STRING" id="348802.A0A0D2F0Z7"/>
<dbReference type="CDD" id="cd07031">
    <property type="entry name" value="RNAP_II_RPB3"/>
    <property type="match status" value="1"/>
</dbReference>